<comment type="caution">
    <text evidence="1">The sequence shown here is derived from an EMBL/GenBank/DDBJ whole genome shotgun (WGS) entry which is preliminary data.</text>
</comment>
<evidence type="ECO:0000313" key="2">
    <source>
        <dbReference type="Proteomes" id="UP000245680"/>
    </source>
</evidence>
<organism evidence="1 2">
    <name type="scientific">Meridianimarinicoccus roseus</name>
    <dbReference type="NCBI Taxonomy" id="2072018"/>
    <lineage>
        <taxon>Bacteria</taxon>
        <taxon>Pseudomonadati</taxon>
        <taxon>Pseudomonadota</taxon>
        <taxon>Alphaproteobacteria</taxon>
        <taxon>Rhodobacterales</taxon>
        <taxon>Paracoccaceae</taxon>
        <taxon>Meridianimarinicoccus</taxon>
    </lineage>
</organism>
<protein>
    <submittedName>
        <fullName evidence="1">Uncharacterized protein</fullName>
    </submittedName>
</protein>
<gene>
    <name evidence="1" type="ORF">DKT77_02250</name>
</gene>
<keyword evidence="2" id="KW-1185">Reference proteome</keyword>
<feature type="non-terminal residue" evidence="1">
    <location>
        <position position="1"/>
    </location>
</feature>
<dbReference type="Proteomes" id="UP000245680">
    <property type="component" value="Unassembled WGS sequence"/>
</dbReference>
<accession>A0A2V2LMH7</accession>
<reference evidence="1 2" key="1">
    <citation type="submission" date="2018-05" db="EMBL/GenBank/DDBJ databases">
        <title>Rhodobacteraceae gen. nov., sp. nov. isolated from sea water.</title>
        <authorList>
            <person name="Ren Y."/>
        </authorList>
    </citation>
    <scope>NUCLEOTIDE SEQUENCE [LARGE SCALE GENOMIC DNA]</scope>
    <source>
        <strain evidence="1 2">TG-679</strain>
    </source>
</reference>
<evidence type="ECO:0000313" key="1">
    <source>
        <dbReference type="EMBL" id="PWR04257.1"/>
    </source>
</evidence>
<proteinExistence type="predicted"/>
<sequence length="203" mass="22553">DRDAWRTRMPRPRKSDQERAVRWDALYVTAADRAKIKAAAQAADLSVSRYLVSLHRDETPWRDLARAKVVGALIGAERRLEDLARMVTDGTSEIDAVRLQAQLLDIERSFRREALLPGAVRGGASDEEGEAGPRIAVDHALWVYREIAFAGVPECYRPPLFATTHIHTGHLEVNCIVPRWAGRSEGAIRAFNPDPPDGANRAA</sequence>
<dbReference type="EMBL" id="QGKU01000007">
    <property type="protein sequence ID" value="PWR04257.1"/>
    <property type="molecule type" value="Genomic_DNA"/>
</dbReference>
<dbReference type="AlphaFoldDB" id="A0A2V2LMH7"/>
<name>A0A2V2LMH7_9RHOB</name>